<keyword evidence="7 10" id="KW-0648">Protein biosynthesis</keyword>
<evidence type="ECO:0000256" key="8">
    <source>
        <dbReference type="ARBA" id="ARBA00023146"/>
    </source>
</evidence>
<evidence type="ECO:0000256" key="4">
    <source>
        <dbReference type="ARBA" id="ARBA00022598"/>
    </source>
</evidence>
<dbReference type="PIRSF" id="PIRSF001549">
    <property type="entry name" value="His-tRNA_synth"/>
    <property type="match status" value="1"/>
</dbReference>
<dbReference type="Gene3D" id="3.30.930.10">
    <property type="entry name" value="Bira Bifunctional Protein, Domain 2"/>
    <property type="match status" value="1"/>
</dbReference>
<dbReference type="PANTHER" id="PTHR11476">
    <property type="entry name" value="HISTIDYL-TRNA SYNTHETASE"/>
    <property type="match status" value="1"/>
</dbReference>
<dbReference type="SUPFAM" id="SSF52954">
    <property type="entry name" value="Class II aaRS ABD-related"/>
    <property type="match status" value="1"/>
</dbReference>
<evidence type="ECO:0000313" key="13">
    <source>
        <dbReference type="EMBL" id="MBB5044831.1"/>
    </source>
</evidence>
<reference evidence="13 14" key="1">
    <citation type="submission" date="2020-08" db="EMBL/GenBank/DDBJ databases">
        <title>Genomic Encyclopedia of Type Strains, Phase IV (KMG-IV): sequencing the most valuable type-strain genomes for metagenomic binning, comparative biology and taxonomic classification.</title>
        <authorList>
            <person name="Goeker M."/>
        </authorList>
    </citation>
    <scope>NUCLEOTIDE SEQUENCE [LARGE SCALE GENOMIC DNA]</scope>
    <source>
        <strain evidence="13 14">DSM 21319</strain>
    </source>
</reference>
<dbReference type="GO" id="GO:0004821">
    <property type="term" value="F:histidine-tRNA ligase activity"/>
    <property type="evidence" value="ECO:0007669"/>
    <property type="project" value="UniProtKB-UniRule"/>
</dbReference>
<dbReference type="EMBL" id="JACHIK010000022">
    <property type="protein sequence ID" value="MBB5044831.1"/>
    <property type="molecule type" value="Genomic_DNA"/>
</dbReference>
<dbReference type="SUPFAM" id="SSF55681">
    <property type="entry name" value="Class II aaRS and biotin synthetases"/>
    <property type="match status" value="1"/>
</dbReference>
<dbReference type="NCBIfam" id="TIGR00442">
    <property type="entry name" value="hisS"/>
    <property type="match status" value="1"/>
</dbReference>
<dbReference type="InterPro" id="IPR033656">
    <property type="entry name" value="HisRS_anticodon"/>
</dbReference>
<dbReference type="GO" id="GO:0005524">
    <property type="term" value="F:ATP binding"/>
    <property type="evidence" value="ECO:0007669"/>
    <property type="project" value="UniProtKB-UniRule"/>
</dbReference>
<keyword evidence="8 10" id="KW-0030">Aminoacyl-tRNA synthetase</keyword>
<dbReference type="HAMAP" id="MF_00127">
    <property type="entry name" value="His_tRNA_synth"/>
    <property type="match status" value="1"/>
</dbReference>
<dbReference type="InterPro" id="IPR036621">
    <property type="entry name" value="Anticodon-bd_dom_sf"/>
</dbReference>
<dbReference type="PROSITE" id="PS50862">
    <property type="entry name" value="AA_TRNA_LIGASE_II"/>
    <property type="match status" value="1"/>
</dbReference>
<keyword evidence="3 10" id="KW-0963">Cytoplasm</keyword>
<keyword evidence="14" id="KW-1185">Reference proteome</keyword>
<keyword evidence="5 10" id="KW-0547">Nucleotide-binding</keyword>
<dbReference type="Gene3D" id="3.40.50.800">
    <property type="entry name" value="Anticodon-binding domain"/>
    <property type="match status" value="1"/>
</dbReference>
<dbReference type="InterPro" id="IPR006195">
    <property type="entry name" value="aa-tRNA-synth_II"/>
</dbReference>
<dbReference type="Pfam" id="PF03129">
    <property type="entry name" value="HGTP_anticodon"/>
    <property type="match status" value="1"/>
</dbReference>
<comment type="subunit">
    <text evidence="2 10">Homodimer.</text>
</comment>
<feature type="binding site" evidence="11">
    <location>
        <position position="302"/>
    </location>
    <ligand>
        <name>L-histidine</name>
        <dbReference type="ChEBI" id="CHEBI:57595"/>
    </ligand>
</feature>
<name>A0A7W7YYS0_9HYPH</name>
<dbReference type="RefSeq" id="WP_184146491.1">
    <property type="nucleotide sequence ID" value="NZ_JACHIK010000022.1"/>
</dbReference>
<dbReference type="InterPro" id="IPR004154">
    <property type="entry name" value="Anticodon-bd"/>
</dbReference>
<dbReference type="CDD" id="cd00773">
    <property type="entry name" value="HisRS-like_core"/>
    <property type="match status" value="1"/>
</dbReference>
<feature type="binding site" evidence="11">
    <location>
        <position position="134"/>
    </location>
    <ligand>
        <name>L-histidine</name>
        <dbReference type="ChEBI" id="CHEBI:57595"/>
    </ligand>
</feature>
<sequence length="504" mass="55422">MSEKQKKPQKLKARLPRGFVDRDAADIRAVNEMTAKIRAVYEHYGFDPVETPLFEYTDALGKFLPDADRPNEGVFSLQDDDDQWMSLRYDLTAPLARHVAENFNEIQLPYRTYRAGYVFRNEKPGPGRFRQFMQFDADTVGAAGVQADAEMCMMMADTMEALGIARGDYVIRVNNRKVLDGVLEAIGLGGDDKAGARLTVLRAIDKLDKFGPEGVRLLLGAGRKDESGDFTKGAGLNEEQIGKVLFFVGIRDYFESAADLARLVEGTARGGEGVDELNQIGHLVTSAGYGPDRIKIDPSVVRGLEYYTGPVFEAELQFAVTNEKGEKVVFGSVGGGGRYDGLVSRFMGQPVPATGFSIGVSRLMTALKNLGKLGQEEVVAPVLVTVMDGDIESMGRYQRFTQELRAAGIRAEMYQGNWKKFGNQLKYADRRGAPVAIIQGGDERAEGLVQIKDLIEGKRLSGEIEDNASWREARVAQVSVPEAELVARVREILDAQAEDRARAG</sequence>
<feature type="domain" description="Aminoacyl-transfer RNA synthetases class-II family profile" evidence="12">
    <location>
        <begin position="31"/>
        <end position="381"/>
    </location>
</feature>
<dbReference type="GO" id="GO:0005737">
    <property type="term" value="C:cytoplasm"/>
    <property type="evidence" value="ECO:0007669"/>
    <property type="project" value="UniProtKB-SubCell"/>
</dbReference>
<dbReference type="InterPro" id="IPR004516">
    <property type="entry name" value="HisRS/HisZ"/>
</dbReference>
<keyword evidence="4 10" id="KW-0436">Ligase</keyword>
<comment type="subcellular location">
    <subcellularLocation>
        <location evidence="10">Cytoplasm</location>
    </subcellularLocation>
</comment>
<dbReference type="AlphaFoldDB" id="A0A7W7YYS0"/>
<organism evidence="13 14">
    <name type="scientific">Shinella fusca</name>
    <dbReference type="NCBI Taxonomy" id="544480"/>
    <lineage>
        <taxon>Bacteria</taxon>
        <taxon>Pseudomonadati</taxon>
        <taxon>Pseudomonadota</taxon>
        <taxon>Alphaproteobacteria</taxon>
        <taxon>Hyphomicrobiales</taxon>
        <taxon>Rhizobiaceae</taxon>
        <taxon>Shinella</taxon>
    </lineage>
</organism>
<evidence type="ECO:0000256" key="2">
    <source>
        <dbReference type="ARBA" id="ARBA00011738"/>
    </source>
</evidence>
<dbReference type="Proteomes" id="UP000535406">
    <property type="component" value="Unassembled WGS sequence"/>
</dbReference>
<comment type="catalytic activity">
    <reaction evidence="9 10">
        <text>tRNA(His) + L-histidine + ATP = L-histidyl-tRNA(His) + AMP + diphosphate + H(+)</text>
        <dbReference type="Rhea" id="RHEA:17313"/>
        <dbReference type="Rhea" id="RHEA-COMP:9665"/>
        <dbReference type="Rhea" id="RHEA-COMP:9689"/>
        <dbReference type="ChEBI" id="CHEBI:15378"/>
        <dbReference type="ChEBI" id="CHEBI:30616"/>
        <dbReference type="ChEBI" id="CHEBI:33019"/>
        <dbReference type="ChEBI" id="CHEBI:57595"/>
        <dbReference type="ChEBI" id="CHEBI:78442"/>
        <dbReference type="ChEBI" id="CHEBI:78527"/>
        <dbReference type="ChEBI" id="CHEBI:456215"/>
        <dbReference type="EC" id="6.1.1.21"/>
    </reaction>
</comment>
<protein>
    <recommendedName>
        <fullName evidence="10">Histidine--tRNA ligase</fullName>
        <ecNumber evidence="10">6.1.1.21</ecNumber>
    </recommendedName>
    <alternativeName>
        <fullName evidence="10">Histidyl-tRNA synthetase</fullName>
        <shortName evidence="10">HisRS</shortName>
    </alternativeName>
</protein>
<evidence type="ECO:0000256" key="10">
    <source>
        <dbReference type="HAMAP-Rule" id="MF_00127"/>
    </source>
</evidence>
<evidence type="ECO:0000256" key="5">
    <source>
        <dbReference type="ARBA" id="ARBA00022741"/>
    </source>
</evidence>
<evidence type="ECO:0000256" key="3">
    <source>
        <dbReference type="ARBA" id="ARBA00022490"/>
    </source>
</evidence>
<comment type="similarity">
    <text evidence="1 10">Belongs to the class-II aminoacyl-tRNA synthetase family.</text>
</comment>
<dbReference type="InterPro" id="IPR041715">
    <property type="entry name" value="HisRS-like_core"/>
</dbReference>
<keyword evidence="6 10" id="KW-0067">ATP-binding</keyword>
<feature type="binding site" evidence="11">
    <location>
        <position position="120"/>
    </location>
    <ligand>
        <name>L-histidine</name>
        <dbReference type="ChEBI" id="CHEBI:57595"/>
    </ligand>
</feature>
<feature type="binding site" evidence="11">
    <location>
        <begin position="90"/>
        <end position="92"/>
    </location>
    <ligand>
        <name>L-histidine</name>
        <dbReference type="ChEBI" id="CHEBI:57595"/>
    </ligand>
</feature>
<evidence type="ECO:0000256" key="7">
    <source>
        <dbReference type="ARBA" id="ARBA00022917"/>
    </source>
</evidence>
<evidence type="ECO:0000313" key="14">
    <source>
        <dbReference type="Proteomes" id="UP000535406"/>
    </source>
</evidence>
<gene>
    <name evidence="10" type="primary">hisS</name>
    <name evidence="13" type="ORF">HNQ66_004258</name>
</gene>
<dbReference type="InterPro" id="IPR015807">
    <property type="entry name" value="His-tRNA-ligase"/>
</dbReference>
<dbReference type="PANTHER" id="PTHR11476:SF7">
    <property type="entry name" value="HISTIDINE--TRNA LIGASE"/>
    <property type="match status" value="1"/>
</dbReference>
<evidence type="ECO:0000256" key="11">
    <source>
        <dbReference type="PIRSR" id="PIRSR001549-1"/>
    </source>
</evidence>
<evidence type="ECO:0000256" key="6">
    <source>
        <dbReference type="ARBA" id="ARBA00022840"/>
    </source>
</evidence>
<evidence type="ECO:0000256" key="1">
    <source>
        <dbReference type="ARBA" id="ARBA00008226"/>
    </source>
</evidence>
<dbReference type="Pfam" id="PF13393">
    <property type="entry name" value="tRNA-synt_His"/>
    <property type="match status" value="1"/>
</dbReference>
<evidence type="ECO:0000256" key="9">
    <source>
        <dbReference type="ARBA" id="ARBA00047639"/>
    </source>
</evidence>
<comment type="caution">
    <text evidence="13">The sequence shown here is derived from an EMBL/GenBank/DDBJ whole genome shotgun (WGS) entry which is preliminary data.</text>
</comment>
<dbReference type="InterPro" id="IPR045864">
    <property type="entry name" value="aa-tRNA-synth_II/BPL/LPL"/>
</dbReference>
<accession>A0A7W7YYS0</accession>
<feature type="binding site" evidence="11">
    <location>
        <begin position="306"/>
        <end position="307"/>
    </location>
    <ligand>
        <name>L-histidine</name>
        <dbReference type="ChEBI" id="CHEBI:57595"/>
    </ligand>
</feature>
<evidence type="ECO:0000259" key="12">
    <source>
        <dbReference type="PROSITE" id="PS50862"/>
    </source>
</evidence>
<feature type="binding site" evidence="11">
    <location>
        <position position="138"/>
    </location>
    <ligand>
        <name>L-histidine</name>
        <dbReference type="ChEBI" id="CHEBI:57595"/>
    </ligand>
</feature>
<proteinExistence type="inferred from homology"/>
<dbReference type="EC" id="6.1.1.21" evidence="10"/>
<dbReference type="CDD" id="cd00859">
    <property type="entry name" value="HisRS_anticodon"/>
    <property type="match status" value="1"/>
</dbReference>
<dbReference type="GO" id="GO:0006427">
    <property type="term" value="P:histidyl-tRNA aminoacylation"/>
    <property type="evidence" value="ECO:0007669"/>
    <property type="project" value="UniProtKB-UniRule"/>
</dbReference>